<feature type="region of interest" description="Disordered" evidence="1">
    <location>
        <begin position="1"/>
        <end position="69"/>
    </location>
</feature>
<accession>A0A7J6CK94</accession>
<comment type="caution">
    <text evidence="2">The sequence shown here is derived from an EMBL/GenBank/DDBJ whole genome shotgun (WGS) entry which is preliminary data.</text>
</comment>
<dbReference type="EMBL" id="JAAMOB010000011">
    <property type="protein sequence ID" value="KAF4107747.1"/>
    <property type="molecule type" value="Genomic_DNA"/>
</dbReference>
<feature type="compositionally biased region" description="Basic and acidic residues" evidence="1">
    <location>
        <begin position="22"/>
        <end position="39"/>
    </location>
</feature>
<dbReference type="AlphaFoldDB" id="A0A7J6CK94"/>
<protein>
    <submittedName>
        <fullName evidence="2">Uncharacterized protein</fullName>
    </submittedName>
</protein>
<evidence type="ECO:0000256" key="1">
    <source>
        <dbReference type="SAM" id="MobiDB-lite"/>
    </source>
</evidence>
<organism evidence="2 3">
    <name type="scientific">Onychostoma macrolepis</name>
    <dbReference type="NCBI Taxonomy" id="369639"/>
    <lineage>
        <taxon>Eukaryota</taxon>
        <taxon>Metazoa</taxon>
        <taxon>Chordata</taxon>
        <taxon>Craniata</taxon>
        <taxon>Vertebrata</taxon>
        <taxon>Euteleostomi</taxon>
        <taxon>Actinopterygii</taxon>
        <taxon>Neopterygii</taxon>
        <taxon>Teleostei</taxon>
        <taxon>Ostariophysi</taxon>
        <taxon>Cypriniformes</taxon>
        <taxon>Cyprinidae</taxon>
        <taxon>Acrossocheilinae</taxon>
        <taxon>Onychostoma</taxon>
    </lineage>
</organism>
<feature type="compositionally biased region" description="Basic and acidic residues" evidence="1">
    <location>
        <begin position="1"/>
        <end position="12"/>
    </location>
</feature>
<dbReference type="Proteomes" id="UP000579812">
    <property type="component" value="Unassembled WGS sequence"/>
</dbReference>
<keyword evidence="3" id="KW-1185">Reference proteome</keyword>
<evidence type="ECO:0000313" key="3">
    <source>
        <dbReference type="Proteomes" id="UP000579812"/>
    </source>
</evidence>
<evidence type="ECO:0000313" key="2">
    <source>
        <dbReference type="EMBL" id="KAF4107747.1"/>
    </source>
</evidence>
<sequence>MKNNKDSKKEEGLACENPDQCEAERSGDTGRHNFTRDTLPKPSGELLTPNMSGNRHISYPGHEDNDEESDIPYTKQLWKGKKHSVDLKISSDINKKLLKKETWEIKSKTTKKPYVKVTSAHVNIVDTINIIDTYDRKPHAHAKKKYAQAGTYAHGLEDEPGKRIPKAGVYAEAGIGRARAEASVFEAEAKGPNASAGAEISVVGAGAMARAEIASASAKAGPVGVKLGLGVDTGVSAGVGGLEAKFLGTGISVGPKTSVSLVGSEVSCSVM</sequence>
<name>A0A7J6CK94_9TELE</name>
<reference evidence="2 3" key="1">
    <citation type="submission" date="2020-04" db="EMBL/GenBank/DDBJ databases">
        <title>Chromosome-level genome assembly of a cyprinid fish Onychostoma macrolepis by integration of Nanopore Sequencing, Bionano and Hi-C technology.</title>
        <authorList>
            <person name="Wang D."/>
        </authorList>
    </citation>
    <scope>NUCLEOTIDE SEQUENCE [LARGE SCALE GENOMIC DNA]</scope>
    <source>
        <strain evidence="2">SWU-2019</strain>
        <tissue evidence="2">Muscle</tissue>
    </source>
</reference>
<proteinExistence type="predicted"/>
<gene>
    <name evidence="2" type="ORF">G5714_012111</name>
</gene>